<protein>
    <submittedName>
        <fullName evidence="2">Uncharacterized protein</fullName>
    </submittedName>
</protein>
<name>A0A840AI83_9HYPH</name>
<feature type="signal peptide" evidence="1">
    <location>
        <begin position="1"/>
        <end position="24"/>
    </location>
</feature>
<comment type="caution">
    <text evidence="2">The sequence shown here is derived from an EMBL/GenBank/DDBJ whole genome shotgun (WGS) entry which is preliminary data.</text>
</comment>
<evidence type="ECO:0000313" key="3">
    <source>
        <dbReference type="Proteomes" id="UP000553963"/>
    </source>
</evidence>
<dbReference type="Proteomes" id="UP000553963">
    <property type="component" value="Unassembled WGS sequence"/>
</dbReference>
<evidence type="ECO:0000313" key="2">
    <source>
        <dbReference type="EMBL" id="MBB3929148.1"/>
    </source>
</evidence>
<evidence type="ECO:0000256" key="1">
    <source>
        <dbReference type="SAM" id="SignalP"/>
    </source>
</evidence>
<keyword evidence="3" id="KW-1185">Reference proteome</keyword>
<dbReference type="EMBL" id="JACIDS010000001">
    <property type="protein sequence ID" value="MBB3929148.1"/>
    <property type="molecule type" value="Genomic_DNA"/>
</dbReference>
<gene>
    <name evidence="2" type="ORF">GGR25_000167</name>
</gene>
<organism evidence="2 3">
    <name type="scientific">Kaistia hirudinis</name>
    <dbReference type="NCBI Taxonomy" id="1293440"/>
    <lineage>
        <taxon>Bacteria</taxon>
        <taxon>Pseudomonadati</taxon>
        <taxon>Pseudomonadota</taxon>
        <taxon>Alphaproteobacteria</taxon>
        <taxon>Hyphomicrobiales</taxon>
        <taxon>Kaistiaceae</taxon>
        <taxon>Kaistia</taxon>
    </lineage>
</organism>
<keyword evidence="1" id="KW-0732">Signal</keyword>
<accession>A0A840AI83</accession>
<sequence length="146" mass="15435">MPHAFAKPALLALVLAFAAAPAFADPLADNVAAIDPSIREIRVPGSWEKDGKKGLYRVVLSRSGDGTSHLFVQWLVLGADGTPSLERSIEIAEVAAQKLAVSDFTTDLENGLTVFVAIAHPSGDDPASYELIVEDDGSYRFGPASN</sequence>
<proteinExistence type="predicted"/>
<feature type="chain" id="PRO_5032528543" evidence="1">
    <location>
        <begin position="25"/>
        <end position="146"/>
    </location>
</feature>
<dbReference type="AlphaFoldDB" id="A0A840AI83"/>
<reference evidence="2 3" key="1">
    <citation type="submission" date="2020-08" db="EMBL/GenBank/DDBJ databases">
        <title>Genomic Encyclopedia of Type Strains, Phase IV (KMG-IV): sequencing the most valuable type-strain genomes for metagenomic binning, comparative biology and taxonomic classification.</title>
        <authorList>
            <person name="Goeker M."/>
        </authorList>
    </citation>
    <scope>NUCLEOTIDE SEQUENCE [LARGE SCALE GENOMIC DNA]</scope>
    <source>
        <strain evidence="2 3">DSM 25966</strain>
    </source>
</reference>
<dbReference type="RefSeq" id="WP_183396838.1">
    <property type="nucleotide sequence ID" value="NZ_JACIDS010000001.1"/>
</dbReference>